<dbReference type="InterPro" id="IPR019734">
    <property type="entry name" value="TPR_rpt"/>
</dbReference>
<evidence type="ECO:0000259" key="2">
    <source>
        <dbReference type="SMART" id="SM01043"/>
    </source>
</evidence>
<dbReference type="PANTHER" id="PTHR35807">
    <property type="entry name" value="TRANSCRIPTIONAL REGULATOR REDD-RELATED"/>
    <property type="match status" value="1"/>
</dbReference>
<dbReference type="EMBL" id="CADCTR010001942">
    <property type="protein sequence ID" value="CAA9321373.1"/>
    <property type="molecule type" value="Genomic_DNA"/>
</dbReference>
<dbReference type="Gene3D" id="1.25.40.10">
    <property type="entry name" value="Tetratricopeptide repeat domain"/>
    <property type="match status" value="2"/>
</dbReference>
<dbReference type="InterPro" id="IPR036388">
    <property type="entry name" value="WH-like_DNA-bd_sf"/>
</dbReference>
<protein>
    <recommendedName>
        <fullName evidence="2">Bacterial transcriptional activator domain-containing protein</fullName>
    </recommendedName>
</protein>
<keyword evidence="1" id="KW-0802">TPR repeat</keyword>
<dbReference type="InterPro" id="IPR051677">
    <property type="entry name" value="AfsR-DnrI-RedD_regulator"/>
</dbReference>
<dbReference type="SUPFAM" id="SSF48452">
    <property type="entry name" value="TPR-like"/>
    <property type="match status" value="2"/>
</dbReference>
<gene>
    <name evidence="3" type="ORF">AVDCRST_MAG93-5761</name>
</gene>
<evidence type="ECO:0000256" key="1">
    <source>
        <dbReference type="PROSITE-ProRule" id="PRU00339"/>
    </source>
</evidence>
<reference evidence="3" key="1">
    <citation type="submission" date="2020-02" db="EMBL/GenBank/DDBJ databases">
        <authorList>
            <person name="Meier V. D."/>
        </authorList>
    </citation>
    <scope>NUCLEOTIDE SEQUENCE</scope>
    <source>
        <strain evidence="3">AVDCRST_MAG93</strain>
    </source>
</reference>
<dbReference type="InterPro" id="IPR011990">
    <property type="entry name" value="TPR-like_helical_dom_sf"/>
</dbReference>
<name>A0A6J4L4S5_9CHLR</name>
<feature type="repeat" description="TPR" evidence="1">
    <location>
        <begin position="371"/>
        <end position="404"/>
    </location>
</feature>
<feature type="domain" description="Bacterial transcriptional activator" evidence="2">
    <location>
        <begin position="309"/>
        <end position="454"/>
    </location>
</feature>
<dbReference type="PANTHER" id="PTHR35807:SF2">
    <property type="entry name" value="TRANSCRIPTIONAL ACTIVATOR DOMAIN"/>
    <property type="match status" value="1"/>
</dbReference>
<accession>A0A6J4L4S5</accession>
<proteinExistence type="predicted"/>
<dbReference type="SMART" id="SM00028">
    <property type="entry name" value="TPR"/>
    <property type="match status" value="3"/>
</dbReference>
<evidence type="ECO:0000313" key="3">
    <source>
        <dbReference type="EMBL" id="CAA9321373.1"/>
    </source>
</evidence>
<dbReference type="Pfam" id="PF03704">
    <property type="entry name" value="BTAD"/>
    <property type="match status" value="1"/>
</dbReference>
<dbReference type="PROSITE" id="PS50005">
    <property type="entry name" value="TPR"/>
    <property type="match status" value="1"/>
</dbReference>
<sequence length="459" mass="50904">MGELCTELGDNSTAATSLADAEQLYRDLGAWGDVGYVRAALGDIAFYDGEYAEARAQYREALRLFRAAGNRRLIGRALGRLGQIAVRMRDLVNAAQLCAQGLTLRREIGHTGGLLFSLDRGYIELAVAVGRPTVAAALLGAVEAARDALGHPRLPMEERDLVPIIAQVRTELGDERFGSLRNEGRMMSLDQAATYALDSLSPAEVSRPRPALRIFALGPLRVYSGDRLLTSADWTYAKARELVLYLLCHPTATREQIGVALWPDASTAQVRQRLSAALAHARGALGRQVEWITLVNGRYQFNRARPYWFDVEVFEDRLRTAYGLLRTDAQDQRAVALLEEAVNLYDKDFAEDLLESDWPTVRREALHATYLEALLTLGRLHTAAGRDEQAIAVYQRALARDPYLEDAHHNVIAAYARLDKRRQAFAQYTTLQAVLAELGTTASDKTTALIERLKQRAAL</sequence>
<organism evidence="3">
    <name type="scientific">uncultured Chloroflexia bacterium</name>
    <dbReference type="NCBI Taxonomy" id="1672391"/>
    <lineage>
        <taxon>Bacteria</taxon>
        <taxon>Bacillati</taxon>
        <taxon>Chloroflexota</taxon>
        <taxon>Chloroflexia</taxon>
        <taxon>environmental samples</taxon>
    </lineage>
</organism>
<dbReference type="AlphaFoldDB" id="A0A6J4L4S5"/>
<dbReference type="InterPro" id="IPR005158">
    <property type="entry name" value="BTAD"/>
</dbReference>
<dbReference type="Gene3D" id="1.10.10.10">
    <property type="entry name" value="Winged helix-like DNA-binding domain superfamily/Winged helix DNA-binding domain"/>
    <property type="match status" value="1"/>
</dbReference>
<dbReference type="SMART" id="SM01043">
    <property type="entry name" value="BTAD"/>
    <property type="match status" value="1"/>
</dbReference>